<evidence type="ECO:0000256" key="3">
    <source>
        <dbReference type="ARBA" id="ARBA00032040"/>
    </source>
</evidence>
<organism evidence="5 6">
    <name type="scientific">Eptesipox virus</name>
    <dbReference type="NCBI Taxonomy" id="1329402"/>
    <lineage>
        <taxon>Viruses</taxon>
        <taxon>Varidnaviria</taxon>
        <taxon>Bamfordvirae</taxon>
        <taxon>Nucleocytoviricota</taxon>
        <taxon>Pokkesviricetes</taxon>
        <taxon>Chitovirales</taxon>
        <taxon>Poxviridae</taxon>
        <taxon>Chordopoxvirinae</taxon>
        <taxon>Vespertilionpoxvirus</taxon>
        <taxon>Vespertilionpoxvirus eptesipox</taxon>
    </lineage>
</organism>
<evidence type="ECO:0000313" key="5">
    <source>
        <dbReference type="EMBL" id="ASK51296.1"/>
    </source>
</evidence>
<dbReference type="GO" id="GO:0019028">
    <property type="term" value="C:viral capsid"/>
    <property type="evidence" value="ECO:0007669"/>
    <property type="project" value="UniProtKB-KW"/>
</dbReference>
<accession>A0A220T6G4</accession>
<dbReference type="EMBL" id="KY747497">
    <property type="protein sequence ID" value="ASK51296.1"/>
    <property type="molecule type" value="Genomic_DNA"/>
</dbReference>
<proteinExistence type="predicted"/>
<dbReference type="Gene3D" id="2.70.9.10">
    <property type="entry name" value="Adenovirus Type 2 Hexon, domain 4"/>
    <property type="match status" value="1"/>
</dbReference>
<keyword evidence="5" id="KW-0167">Capsid protein</keyword>
<dbReference type="OrthoDB" id="2466at10239"/>
<keyword evidence="2" id="KW-0472">Membrane</keyword>
<name>A0A220T6G4_9POXV</name>
<sequence>MNNTVINSLISNDDATKRQNVFGVDAHNPTLYMPQYITLPGIITPTVTDQHCNSIPSDQTVVATFEIRDQYITALNYLVLSIELPEIKGVGRVSYVPYVGYKAIQHVSISSTNGVLWEIDGEELFYSCRNNNTALEHSGYSHELNNISTGLTPNDTIKEASTVYVYIKTPFDVEKTFSSLKLSDSKITVSILFNPVSDIIIRDTQFNFESFLKEFVYVTELSFIGYMVKNIQIKPSYIEKPRRAIGQLNQSTAVITEVYAATSLSVYVKPYYGNADNKFISYPGYAQTERDYICAFVERLLDDLVIVSKGLPTGFPQSAEIVEVPPNGIVTIQDVDVFVKIDNVPDDMTVYFHTNILVFGTRKNSFLYNISKKFTTITGTFSEATNRTKFANVSHSISITDASIPVSLWSCQRNVYNGDNRSELSKSKDLFINDPFIRGIDFKNKTDIISRMEVRFGNDVLYSETGPISKIYNDLLSNCMGGNRTLTFNFTPHTFFKHTTIIANPSRGKDKLSVRVVYSTLDPNNPIYYVSKQLVIVCNDLYKVSHENDDIIITKITSE</sequence>
<evidence type="ECO:0000256" key="1">
    <source>
        <dbReference type="ARBA" id="ARBA00004170"/>
    </source>
</evidence>
<dbReference type="GO" id="GO:0046677">
    <property type="term" value="P:response to antibiotic"/>
    <property type="evidence" value="ECO:0007669"/>
    <property type="project" value="InterPro"/>
</dbReference>
<dbReference type="Proteomes" id="UP000217428">
    <property type="component" value="Segment"/>
</dbReference>
<evidence type="ECO:0000256" key="2">
    <source>
        <dbReference type="ARBA" id="ARBA00023136"/>
    </source>
</evidence>
<keyword evidence="6" id="KW-1185">Reference proteome</keyword>
<evidence type="ECO:0000256" key="4">
    <source>
        <dbReference type="ARBA" id="ARBA00032479"/>
    </source>
</evidence>
<gene>
    <name evidence="5" type="ORF">EPTV-WA-095</name>
</gene>
<dbReference type="GO" id="GO:0016020">
    <property type="term" value="C:membrane"/>
    <property type="evidence" value="ECO:0007669"/>
    <property type="project" value="UniProtKB-SubCell"/>
</dbReference>
<keyword evidence="5" id="KW-0946">Virion</keyword>
<protein>
    <recommendedName>
        <fullName evidence="4">62 kDa protein</fullName>
    </recommendedName>
    <alternativeName>
        <fullName evidence="3">Rifampicin resistance protein</fullName>
    </alternativeName>
</protein>
<dbReference type="InterPro" id="IPR005008">
    <property type="entry name" value="Poxvirus_Rif-R"/>
</dbReference>
<comment type="subcellular location">
    <subcellularLocation>
        <location evidence="1">Membrane</location>
        <topology evidence="1">Peripheral membrane protein</topology>
    </subcellularLocation>
</comment>
<reference evidence="5 6" key="1">
    <citation type="journal article" date="2017" name="Virus Genes">
        <title>Characterization of Eptesipoxvirus, a novel poxvirus from a microchiropteran bat.</title>
        <authorList>
            <person name="Tu S.L."/>
            <person name="Nakazawa Y."/>
            <person name="Gao J."/>
            <person name="Wilkins K."/>
            <person name="Gallardo-Romero N."/>
            <person name="Li Y."/>
            <person name="Emerson G.L."/>
            <person name="Carroll D.S."/>
            <person name="Upton C."/>
        </authorList>
    </citation>
    <scope>NUCLEOTIDE SEQUENCE [LARGE SCALE GENOMIC DNA]</scope>
    <source>
        <strain evidence="5 6">Washington</strain>
    </source>
</reference>
<evidence type="ECO:0000313" key="6">
    <source>
        <dbReference type="Proteomes" id="UP000217428"/>
    </source>
</evidence>
<dbReference type="Pfam" id="PF03340">
    <property type="entry name" value="Pox_Rif"/>
    <property type="match status" value="1"/>
</dbReference>